<dbReference type="CDD" id="cd03443">
    <property type="entry name" value="PaaI_thioesterase"/>
    <property type="match status" value="1"/>
</dbReference>
<evidence type="ECO:0000259" key="3">
    <source>
        <dbReference type="Pfam" id="PF03061"/>
    </source>
</evidence>
<evidence type="ECO:0000256" key="1">
    <source>
        <dbReference type="ARBA" id="ARBA00008324"/>
    </source>
</evidence>
<proteinExistence type="inferred from homology"/>
<reference evidence="5 7" key="2">
    <citation type="submission" date="2018-10" db="EMBL/GenBank/DDBJ databases">
        <title>Genomic Encyclopedia of Type Strains, Phase IV (KMG-IV): sequencing the most valuable type-strain genomes for metagenomic binning, comparative biology and taxonomic classification.</title>
        <authorList>
            <person name="Goeker M."/>
        </authorList>
    </citation>
    <scope>NUCLEOTIDE SEQUENCE [LARGE SCALE GENOMIC DNA]</scope>
    <source>
        <strain evidence="5 7">DSM 19791</strain>
    </source>
</reference>
<evidence type="ECO:0000256" key="2">
    <source>
        <dbReference type="ARBA" id="ARBA00022801"/>
    </source>
</evidence>
<dbReference type="Proteomes" id="UP000275727">
    <property type="component" value="Chromosome"/>
</dbReference>
<sequence length="139" mass="14475">MDAQDFTTLESIRKALTTTPLHRWLGFEIAEVDFANGTLTMICPAGGNAARFDGAPQAHGGAIATLIDSAACFAACAMLGRGVPTSNIRVDYLRPAGGELLVAKAKVIRAGRTLALVDVEVESDGKLVATGRCVEVSAE</sequence>
<protein>
    <submittedName>
        <fullName evidence="4">Thioesterase</fullName>
    </submittedName>
    <submittedName>
        <fullName evidence="5">Uncharacterized protein (TIGR00369 family)</fullName>
    </submittedName>
</protein>
<dbReference type="AlphaFoldDB" id="A0AAD1G228"/>
<organism evidence="4 6">
    <name type="scientific">Sphingosinicella microcystinivorans</name>
    <dbReference type="NCBI Taxonomy" id="335406"/>
    <lineage>
        <taxon>Bacteria</taxon>
        <taxon>Pseudomonadati</taxon>
        <taxon>Pseudomonadota</taxon>
        <taxon>Alphaproteobacteria</taxon>
        <taxon>Sphingomonadales</taxon>
        <taxon>Sphingosinicellaceae</taxon>
        <taxon>Sphingosinicella</taxon>
    </lineage>
</organism>
<dbReference type="Gene3D" id="3.10.129.10">
    <property type="entry name" value="Hotdog Thioesterase"/>
    <property type="match status" value="1"/>
</dbReference>
<evidence type="ECO:0000313" key="6">
    <source>
        <dbReference type="Proteomes" id="UP000275727"/>
    </source>
</evidence>
<dbReference type="EMBL" id="AP018711">
    <property type="protein sequence ID" value="BBE35294.1"/>
    <property type="molecule type" value="Genomic_DNA"/>
</dbReference>
<evidence type="ECO:0000313" key="5">
    <source>
        <dbReference type="EMBL" id="RKS86596.1"/>
    </source>
</evidence>
<evidence type="ECO:0000313" key="7">
    <source>
        <dbReference type="Proteomes" id="UP000276029"/>
    </source>
</evidence>
<dbReference type="NCBIfam" id="TIGR00369">
    <property type="entry name" value="unchar_dom_1"/>
    <property type="match status" value="1"/>
</dbReference>
<dbReference type="InterPro" id="IPR006683">
    <property type="entry name" value="Thioestr_dom"/>
</dbReference>
<dbReference type="RefSeq" id="WP_160119234.1">
    <property type="nucleotide sequence ID" value="NZ_AP018711.1"/>
</dbReference>
<dbReference type="GO" id="GO:0047617">
    <property type="term" value="F:fatty acyl-CoA hydrolase activity"/>
    <property type="evidence" value="ECO:0007669"/>
    <property type="project" value="InterPro"/>
</dbReference>
<dbReference type="SUPFAM" id="SSF54637">
    <property type="entry name" value="Thioesterase/thiol ester dehydrase-isomerase"/>
    <property type="match status" value="1"/>
</dbReference>
<dbReference type="Pfam" id="PF03061">
    <property type="entry name" value="4HBT"/>
    <property type="match status" value="1"/>
</dbReference>
<comment type="similarity">
    <text evidence="1">Belongs to the thioesterase PaaI family.</text>
</comment>
<dbReference type="PANTHER" id="PTHR21660">
    <property type="entry name" value="THIOESTERASE SUPERFAMILY MEMBER-RELATED"/>
    <property type="match status" value="1"/>
</dbReference>
<dbReference type="KEGG" id="smic:SmB9_29520"/>
<dbReference type="Proteomes" id="UP000276029">
    <property type="component" value="Unassembled WGS sequence"/>
</dbReference>
<accession>A0AAD1G228</accession>
<dbReference type="PANTHER" id="PTHR21660:SF1">
    <property type="entry name" value="ACYL-COENZYME A THIOESTERASE 13"/>
    <property type="match status" value="1"/>
</dbReference>
<keyword evidence="2" id="KW-0378">Hydrolase</keyword>
<gene>
    <name evidence="5" type="ORF">DFR51_3310</name>
    <name evidence="4" type="ORF">SmB9_29520</name>
</gene>
<dbReference type="InterPro" id="IPR029069">
    <property type="entry name" value="HotDog_dom_sf"/>
</dbReference>
<reference evidence="4 6" key="1">
    <citation type="submission" date="2018-06" db="EMBL/GenBank/DDBJ databases">
        <title>Complete Genome Sequence of the Microcystin-Degrading Bacterium Sphingosinicella microcystinivorans Strain B-9.</title>
        <authorList>
            <person name="Jin H."/>
            <person name="Nishizawa T."/>
            <person name="Guo Y."/>
            <person name="Nishizawa A."/>
            <person name="Park H."/>
            <person name="Kato H."/>
            <person name="Tsuji K."/>
            <person name="Harada K."/>
        </authorList>
    </citation>
    <scope>NUCLEOTIDE SEQUENCE [LARGE SCALE GENOMIC DNA]</scope>
    <source>
        <strain evidence="4 6">B9</strain>
    </source>
</reference>
<name>A0AAD1G228_SPHMI</name>
<dbReference type="EMBL" id="RBWX01000010">
    <property type="protein sequence ID" value="RKS86596.1"/>
    <property type="molecule type" value="Genomic_DNA"/>
</dbReference>
<keyword evidence="7" id="KW-1185">Reference proteome</keyword>
<feature type="domain" description="Thioesterase" evidence="3">
    <location>
        <begin position="58"/>
        <end position="126"/>
    </location>
</feature>
<dbReference type="InterPro" id="IPR003736">
    <property type="entry name" value="PAAI_dom"/>
</dbReference>
<dbReference type="InterPro" id="IPR039298">
    <property type="entry name" value="ACOT13"/>
</dbReference>
<evidence type="ECO:0000313" key="4">
    <source>
        <dbReference type="EMBL" id="BBE35294.1"/>
    </source>
</evidence>